<dbReference type="Gene3D" id="3.40.50.720">
    <property type="entry name" value="NAD(P)-binding Rossmann-like Domain"/>
    <property type="match status" value="1"/>
</dbReference>
<name>A0A2U0SJU1_9SPHN</name>
<protein>
    <submittedName>
        <fullName evidence="2">Short-chain dehydrogenase</fullName>
    </submittedName>
</protein>
<dbReference type="OrthoDB" id="7323764at2"/>
<dbReference type="InterPro" id="IPR002347">
    <property type="entry name" value="SDR_fam"/>
</dbReference>
<evidence type="ECO:0000313" key="3">
    <source>
        <dbReference type="Proteomes" id="UP000245890"/>
    </source>
</evidence>
<keyword evidence="3" id="KW-1185">Reference proteome</keyword>
<dbReference type="SUPFAM" id="SSF50249">
    <property type="entry name" value="Nucleic acid-binding proteins"/>
    <property type="match status" value="1"/>
</dbReference>
<dbReference type="PANTHER" id="PTHR34075">
    <property type="entry name" value="BLR3430 PROTEIN"/>
    <property type="match status" value="1"/>
</dbReference>
<dbReference type="InterPro" id="IPR012340">
    <property type="entry name" value="NA-bd_OB-fold"/>
</dbReference>
<dbReference type="InterPro" id="IPR022002">
    <property type="entry name" value="ChsH2_Znr"/>
</dbReference>
<proteinExistence type="predicted"/>
<dbReference type="RefSeq" id="WP_116471001.1">
    <property type="nucleotide sequence ID" value="NZ_QENQ01000001.1"/>
</dbReference>
<gene>
    <name evidence="2" type="ORF">DD559_17150</name>
</gene>
<sequence>MTAGRPYRPVRDPLTRPIERHVPPALRSRAMHAMSAHAALGRFVLQHCTDCGAVTYPPRDICPACWGDLAWADQARGATILAETVIRTTTDLYFQAHLPWRIGTAALDAGPVAIVHLHRDLAVGDRAAMQLMLDKGGNAALFALPVQGEDPMADPQWREFVVPVHDRAVLVTDGDTALGKAVVRALVAAGAGAVFAGTSAPSVPALAADDPRRAAGVRQVPLDLTDGRSVARCIAQLGGPIDIVVNTARFVRPGGVRADAGLLHQKRALDLGVLGLLRLAEAVAPILAGRPAGAFVDILSIHALAGDARFAGFSAAEAARHSLLQSFRHEMRAAGVRVLAVFAGAIDDADHQSQPSPRVAPARLAQGVIDALALGREQHCVGDVARDLMDRWLADPATTLREQNG</sequence>
<dbReference type="InterPro" id="IPR052513">
    <property type="entry name" value="Thioester_dehydratase-like"/>
</dbReference>
<dbReference type="Gene3D" id="6.10.30.10">
    <property type="match status" value="1"/>
</dbReference>
<reference evidence="2 3" key="1">
    <citation type="submission" date="2018-05" db="EMBL/GenBank/DDBJ databases">
        <title>Description of Sphingomonas pokkalii sp nov, isolated from the rhizosphere of saline tolerant pokkali rice and its draft genome analysis.</title>
        <authorList>
            <person name="Menon R."/>
            <person name="Kumari S."/>
            <person name="Rameshkumar N."/>
        </authorList>
    </citation>
    <scope>NUCLEOTIDE SEQUENCE [LARGE SCALE GENOMIC DNA]</scope>
    <source>
        <strain evidence="2 3">L3B27</strain>
    </source>
</reference>
<evidence type="ECO:0000313" key="2">
    <source>
        <dbReference type="EMBL" id="PVX31615.1"/>
    </source>
</evidence>
<dbReference type="AlphaFoldDB" id="A0A2U0SJU1"/>
<organism evidence="2 3">
    <name type="scientific">Sphingomonas pokkalii</name>
    <dbReference type="NCBI Taxonomy" id="2175090"/>
    <lineage>
        <taxon>Bacteria</taxon>
        <taxon>Pseudomonadati</taxon>
        <taxon>Pseudomonadota</taxon>
        <taxon>Alphaproteobacteria</taxon>
        <taxon>Sphingomonadales</taxon>
        <taxon>Sphingomonadaceae</taxon>
        <taxon>Sphingomonas</taxon>
    </lineage>
</organism>
<accession>A0A2U0SJU1</accession>
<dbReference type="EMBL" id="QENQ01000001">
    <property type="protein sequence ID" value="PVX31615.1"/>
    <property type="molecule type" value="Genomic_DNA"/>
</dbReference>
<dbReference type="Pfam" id="PF00106">
    <property type="entry name" value="adh_short"/>
    <property type="match status" value="1"/>
</dbReference>
<comment type="caution">
    <text evidence="2">The sequence shown here is derived from an EMBL/GenBank/DDBJ whole genome shotgun (WGS) entry which is preliminary data.</text>
</comment>
<dbReference type="InterPro" id="IPR036291">
    <property type="entry name" value="NAD(P)-bd_dom_sf"/>
</dbReference>
<dbReference type="PRINTS" id="PR00081">
    <property type="entry name" value="GDHRDH"/>
</dbReference>
<dbReference type="SUPFAM" id="SSF51735">
    <property type="entry name" value="NAD(P)-binding Rossmann-fold domains"/>
    <property type="match status" value="1"/>
</dbReference>
<dbReference type="PANTHER" id="PTHR34075:SF5">
    <property type="entry name" value="BLR3430 PROTEIN"/>
    <property type="match status" value="1"/>
</dbReference>
<dbReference type="Proteomes" id="UP000245890">
    <property type="component" value="Unassembled WGS sequence"/>
</dbReference>
<evidence type="ECO:0000259" key="1">
    <source>
        <dbReference type="Pfam" id="PF12172"/>
    </source>
</evidence>
<dbReference type="Pfam" id="PF12172">
    <property type="entry name" value="zf-ChsH2"/>
    <property type="match status" value="1"/>
</dbReference>
<feature type="domain" description="ChsH2 rubredoxin-like zinc ribbon" evidence="1">
    <location>
        <begin position="37"/>
        <end position="68"/>
    </location>
</feature>